<proteinExistence type="inferred from homology"/>
<dbReference type="Gene3D" id="1.10.630.10">
    <property type="entry name" value="Cytochrome P450"/>
    <property type="match status" value="1"/>
</dbReference>
<feature type="region of interest" description="Disordered" evidence="2">
    <location>
        <begin position="391"/>
        <end position="418"/>
    </location>
</feature>
<dbReference type="GO" id="GO:0020037">
    <property type="term" value="F:heme binding"/>
    <property type="evidence" value="ECO:0007669"/>
    <property type="project" value="InterPro"/>
</dbReference>
<dbReference type="PANTHER" id="PTHR46696:SF1">
    <property type="entry name" value="CYTOCHROME P450 YJIB-RELATED"/>
    <property type="match status" value="1"/>
</dbReference>
<organism evidence="3 4">
    <name type="scientific">Tateyamaria omphalii</name>
    <dbReference type="NCBI Taxonomy" id="299262"/>
    <lineage>
        <taxon>Bacteria</taxon>
        <taxon>Pseudomonadati</taxon>
        <taxon>Pseudomonadota</taxon>
        <taxon>Alphaproteobacteria</taxon>
        <taxon>Rhodobacterales</taxon>
        <taxon>Roseobacteraceae</taxon>
        <taxon>Tateyamaria</taxon>
    </lineage>
</organism>
<evidence type="ECO:0000313" key="3">
    <source>
        <dbReference type="EMBL" id="APX10752.1"/>
    </source>
</evidence>
<sequence>MREQTPIVQLGTNQYLVLRAAHVQSLLMDPRTRQIEGRDLVALNRIPQGVMARFIAEIFLFSNGETHRKRRGLFARNFAHRTIRDMRARVRGVADAIAADMPRGHSFDFIDHVAARVPADIIAEILRLPIKDTRHVAELVYVVGQGLTPIHPHDKHATIKKAARELFRYVEGQIRARLTSPRDDLLSSLAADLGAQRDVSFDALVFQVMGLIIGGSDTTRAAFAMLTAMLLERPDDWHALCADHSLIPGAVSEALRFDPSVASIPRVTTFAMDLDTVALPAGSFLRLSTMSAKRDPALYENPETFDIRRDDHPRLHLVYGLGPHRCIGEMLARVEMEESLAAVLKAAPDMELETAPRMVGFGGLRQITPMTVRVPWLRSLDRHRDRQRICTQDGCDSRPALDRSSAAGPAPQQSGPLCHPARCRARSLNPGFPPFDLELFSRIFRALKQHFSRFLNSHQPPAKRPRRPLQAALLRLKPMRGHLKRPYNPRASPRKSRSIPVQTSPRAQRAQSRFRTAP</sequence>
<dbReference type="KEGG" id="tom:BWR18_02855"/>
<dbReference type="RefSeq" id="WP_076626619.1">
    <property type="nucleotide sequence ID" value="NZ_CP019312.1"/>
</dbReference>
<dbReference type="InterPro" id="IPR001128">
    <property type="entry name" value="Cyt_P450"/>
</dbReference>
<dbReference type="Proteomes" id="UP000186336">
    <property type="component" value="Chromosome"/>
</dbReference>
<keyword evidence="4" id="KW-1185">Reference proteome</keyword>
<dbReference type="GO" id="GO:0004497">
    <property type="term" value="F:monooxygenase activity"/>
    <property type="evidence" value="ECO:0007669"/>
    <property type="project" value="InterPro"/>
</dbReference>
<evidence type="ECO:0000256" key="2">
    <source>
        <dbReference type="SAM" id="MobiDB-lite"/>
    </source>
</evidence>
<gene>
    <name evidence="3" type="ORF">BWR18_02855</name>
</gene>
<dbReference type="AlphaFoldDB" id="A0A1P8MRW4"/>
<reference evidence="3 4" key="1">
    <citation type="submission" date="2017-01" db="EMBL/GenBank/DDBJ databases">
        <title>Complete genome of Tateyamaria omphalii DOK1-4 isolated from seawater in Dokdo.</title>
        <authorList>
            <person name="Kim J.H."/>
            <person name="Chi W.-J."/>
        </authorList>
    </citation>
    <scope>NUCLEOTIDE SEQUENCE [LARGE SCALE GENOMIC DNA]</scope>
    <source>
        <strain evidence="3 4">DOK1-4</strain>
    </source>
</reference>
<evidence type="ECO:0000256" key="1">
    <source>
        <dbReference type="ARBA" id="ARBA00010617"/>
    </source>
</evidence>
<name>A0A1P8MRW4_9RHOB</name>
<dbReference type="InterPro" id="IPR002397">
    <property type="entry name" value="Cyt_P450_B"/>
</dbReference>
<feature type="compositionally biased region" description="Basic residues" evidence="2">
    <location>
        <begin position="477"/>
        <end position="497"/>
    </location>
</feature>
<dbReference type="GO" id="GO:0016705">
    <property type="term" value="F:oxidoreductase activity, acting on paired donors, with incorporation or reduction of molecular oxygen"/>
    <property type="evidence" value="ECO:0007669"/>
    <property type="project" value="InterPro"/>
</dbReference>
<dbReference type="PRINTS" id="PR00385">
    <property type="entry name" value="P450"/>
</dbReference>
<evidence type="ECO:0000313" key="4">
    <source>
        <dbReference type="Proteomes" id="UP000186336"/>
    </source>
</evidence>
<dbReference type="Pfam" id="PF00067">
    <property type="entry name" value="p450"/>
    <property type="match status" value="1"/>
</dbReference>
<dbReference type="PANTHER" id="PTHR46696">
    <property type="entry name" value="P450, PUTATIVE (EUROFUNG)-RELATED"/>
    <property type="match status" value="1"/>
</dbReference>
<dbReference type="InterPro" id="IPR036396">
    <property type="entry name" value="Cyt_P450_sf"/>
</dbReference>
<dbReference type="OrthoDB" id="9801155at2"/>
<dbReference type="EMBL" id="CP019312">
    <property type="protein sequence ID" value="APX10752.1"/>
    <property type="molecule type" value="Genomic_DNA"/>
</dbReference>
<accession>A0A1P8MRW4</accession>
<evidence type="ECO:0008006" key="5">
    <source>
        <dbReference type="Google" id="ProtNLM"/>
    </source>
</evidence>
<feature type="compositionally biased region" description="Polar residues" evidence="2">
    <location>
        <begin position="499"/>
        <end position="518"/>
    </location>
</feature>
<dbReference type="GO" id="GO:0005506">
    <property type="term" value="F:iron ion binding"/>
    <property type="evidence" value="ECO:0007669"/>
    <property type="project" value="InterPro"/>
</dbReference>
<dbReference type="PRINTS" id="PR00359">
    <property type="entry name" value="BP450"/>
</dbReference>
<comment type="similarity">
    <text evidence="1">Belongs to the cytochrome P450 family.</text>
</comment>
<protein>
    <recommendedName>
        <fullName evidence="5">Cytochrome</fullName>
    </recommendedName>
</protein>
<feature type="region of interest" description="Disordered" evidence="2">
    <location>
        <begin position="475"/>
        <end position="518"/>
    </location>
</feature>
<dbReference type="STRING" id="299262.BWR18_02855"/>
<dbReference type="SUPFAM" id="SSF48264">
    <property type="entry name" value="Cytochrome P450"/>
    <property type="match status" value="1"/>
</dbReference>